<sequence length="90" mass="9925">MLARLGRMSEPMPDANRPGPLSKEELQIDGAMSGVPYITGSDDEGVVAGGIGDGRFELILSRCGWVLQELKIGPWWKWKSHRIPDSLNSF</sequence>
<gene>
    <name evidence="2" type="ORF">PHLCEN_2v1028</name>
</gene>
<evidence type="ECO:0000313" key="2">
    <source>
        <dbReference type="EMBL" id="PSS37155.1"/>
    </source>
</evidence>
<dbReference type="EMBL" id="MLYV02000081">
    <property type="protein sequence ID" value="PSS37155.1"/>
    <property type="molecule type" value="Genomic_DNA"/>
</dbReference>
<dbReference type="Proteomes" id="UP000186601">
    <property type="component" value="Unassembled WGS sequence"/>
</dbReference>
<reference evidence="2 3" key="1">
    <citation type="submission" date="2018-02" db="EMBL/GenBank/DDBJ databases">
        <title>Genome sequence of the basidiomycete white-rot fungus Phlebia centrifuga.</title>
        <authorList>
            <person name="Granchi Z."/>
            <person name="Peng M."/>
            <person name="de Vries R.P."/>
            <person name="Hilden K."/>
            <person name="Makela M.R."/>
            <person name="Grigoriev I."/>
            <person name="Riley R."/>
        </authorList>
    </citation>
    <scope>NUCLEOTIDE SEQUENCE [LARGE SCALE GENOMIC DNA]</scope>
    <source>
        <strain evidence="2 3">FBCC195</strain>
    </source>
</reference>
<name>A0A2R6S4H7_9APHY</name>
<dbReference type="AlphaFoldDB" id="A0A2R6S4H7"/>
<keyword evidence="3" id="KW-1185">Reference proteome</keyword>
<accession>A0A2R6S4H7</accession>
<comment type="caution">
    <text evidence="2">The sequence shown here is derived from an EMBL/GenBank/DDBJ whole genome shotgun (WGS) entry which is preliminary data.</text>
</comment>
<evidence type="ECO:0000313" key="3">
    <source>
        <dbReference type="Proteomes" id="UP000186601"/>
    </source>
</evidence>
<evidence type="ECO:0000256" key="1">
    <source>
        <dbReference type="SAM" id="MobiDB-lite"/>
    </source>
</evidence>
<organism evidence="2 3">
    <name type="scientific">Hermanssonia centrifuga</name>
    <dbReference type="NCBI Taxonomy" id="98765"/>
    <lineage>
        <taxon>Eukaryota</taxon>
        <taxon>Fungi</taxon>
        <taxon>Dikarya</taxon>
        <taxon>Basidiomycota</taxon>
        <taxon>Agaricomycotina</taxon>
        <taxon>Agaricomycetes</taxon>
        <taxon>Polyporales</taxon>
        <taxon>Meruliaceae</taxon>
        <taxon>Hermanssonia</taxon>
    </lineage>
</organism>
<protein>
    <submittedName>
        <fullName evidence="2">Uncharacterized protein</fullName>
    </submittedName>
</protein>
<proteinExistence type="predicted"/>
<feature type="region of interest" description="Disordered" evidence="1">
    <location>
        <begin position="1"/>
        <end position="22"/>
    </location>
</feature>